<organism evidence="2">
    <name type="scientific">bioreactor metagenome</name>
    <dbReference type="NCBI Taxonomy" id="1076179"/>
    <lineage>
        <taxon>unclassified sequences</taxon>
        <taxon>metagenomes</taxon>
        <taxon>ecological metagenomes</taxon>
    </lineage>
</organism>
<comment type="caution">
    <text evidence="2">The sequence shown here is derived from an EMBL/GenBank/DDBJ whole genome shotgun (WGS) entry which is preliminary data.</text>
</comment>
<dbReference type="Pfam" id="PF14213">
    <property type="entry name" value="DUF4325"/>
    <property type="match status" value="1"/>
</dbReference>
<protein>
    <recommendedName>
        <fullName evidence="1">DUF4325 domain-containing protein</fullName>
    </recommendedName>
</protein>
<dbReference type="EMBL" id="VSSQ01002245">
    <property type="protein sequence ID" value="MPM14232.1"/>
    <property type="molecule type" value="Genomic_DNA"/>
</dbReference>
<sequence>MTEEIYIFPKIGKFAEDKDEARKIRVDRILPTLEKGERIIIDFREVEFSTQSYIHALIGEALMQYHDEVLDKIEFRHCSPQLQNIIELVVNYSLGGFPEKKQGTK</sequence>
<evidence type="ECO:0000313" key="2">
    <source>
        <dbReference type="EMBL" id="MPM14232.1"/>
    </source>
</evidence>
<accession>A0A644XDG8</accession>
<proteinExistence type="predicted"/>
<reference evidence="2" key="1">
    <citation type="submission" date="2019-08" db="EMBL/GenBank/DDBJ databases">
        <authorList>
            <person name="Kucharzyk K."/>
            <person name="Murdoch R.W."/>
            <person name="Higgins S."/>
            <person name="Loffler F."/>
        </authorList>
    </citation>
    <scope>NUCLEOTIDE SEQUENCE</scope>
</reference>
<name>A0A644XDG8_9ZZZZ</name>
<evidence type="ECO:0000259" key="1">
    <source>
        <dbReference type="Pfam" id="PF14213"/>
    </source>
</evidence>
<gene>
    <name evidence="2" type="ORF">SDC9_60593</name>
</gene>
<feature type="domain" description="DUF4325" evidence="1">
    <location>
        <begin position="27"/>
        <end position="81"/>
    </location>
</feature>
<dbReference type="InterPro" id="IPR025474">
    <property type="entry name" value="DUF4325"/>
</dbReference>
<dbReference type="AlphaFoldDB" id="A0A644XDG8"/>